<evidence type="ECO:0008006" key="3">
    <source>
        <dbReference type="Google" id="ProtNLM"/>
    </source>
</evidence>
<protein>
    <recommendedName>
        <fullName evidence="3">F-box domain-containing protein</fullName>
    </recommendedName>
</protein>
<evidence type="ECO:0000313" key="1">
    <source>
        <dbReference type="EMBL" id="PPQ97927.1"/>
    </source>
</evidence>
<proteinExistence type="predicted"/>
<accession>A0A409Y4I1</accession>
<dbReference type="InterPro" id="IPR032675">
    <property type="entry name" value="LRR_dom_sf"/>
</dbReference>
<sequence length="286" mass="32752">MSPEKNCLAQITCTKEPIQLPLELEREVFEIAAQSGSLQCTAELCLVARRVREWVEPFLYEMLIFSSYDAFPSIYQDDDPDLRKLPAYSTATSHAQHVFLEGLDSRVVMEILLHCTQVTNVSIWACRGVNAYTIGTILKSRPIERLSMNFEDLFPLDCSFNPAFFPHLTHLELVDMDPIWERCKKLILLPKLTHLSLTFPPLMFAQQALENCRNLRILILKHLGTNNPFQVLAANIRVVSTRLLWTTRENIENWKEGAQGGRDFWQEAEEVVASRSREIVGSEADN</sequence>
<dbReference type="OrthoDB" id="3145912at2759"/>
<gene>
    <name evidence="1" type="ORF">CVT26_002972</name>
</gene>
<organism evidence="1 2">
    <name type="scientific">Gymnopilus dilepis</name>
    <dbReference type="NCBI Taxonomy" id="231916"/>
    <lineage>
        <taxon>Eukaryota</taxon>
        <taxon>Fungi</taxon>
        <taxon>Dikarya</taxon>
        <taxon>Basidiomycota</taxon>
        <taxon>Agaricomycotina</taxon>
        <taxon>Agaricomycetes</taxon>
        <taxon>Agaricomycetidae</taxon>
        <taxon>Agaricales</taxon>
        <taxon>Agaricineae</taxon>
        <taxon>Hymenogastraceae</taxon>
        <taxon>Gymnopilus</taxon>
    </lineage>
</organism>
<reference evidence="1 2" key="1">
    <citation type="journal article" date="2018" name="Evol. Lett.">
        <title>Horizontal gene cluster transfer increased hallucinogenic mushroom diversity.</title>
        <authorList>
            <person name="Reynolds H.T."/>
            <person name="Vijayakumar V."/>
            <person name="Gluck-Thaler E."/>
            <person name="Korotkin H.B."/>
            <person name="Matheny P.B."/>
            <person name="Slot J.C."/>
        </authorList>
    </citation>
    <scope>NUCLEOTIDE SEQUENCE [LARGE SCALE GENOMIC DNA]</scope>
    <source>
        <strain evidence="1 2">SRW20</strain>
    </source>
</reference>
<evidence type="ECO:0000313" key="2">
    <source>
        <dbReference type="Proteomes" id="UP000284706"/>
    </source>
</evidence>
<dbReference type="EMBL" id="NHYE01001163">
    <property type="protein sequence ID" value="PPQ97927.1"/>
    <property type="molecule type" value="Genomic_DNA"/>
</dbReference>
<dbReference type="Proteomes" id="UP000284706">
    <property type="component" value="Unassembled WGS sequence"/>
</dbReference>
<dbReference type="Gene3D" id="3.80.10.10">
    <property type="entry name" value="Ribonuclease Inhibitor"/>
    <property type="match status" value="1"/>
</dbReference>
<dbReference type="SUPFAM" id="SSF52047">
    <property type="entry name" value="RNI-like"/>
    <property type="match status" value="1"/>
</dbReference>
<dbReference type="AlphaFoldDB" id="A0A409Y4I1"/>
<keyword evidence="2" id="KW-1185">Reference proteome</keyword>
<name>A0A409Y4I1_9AGAR</name>
<comment type="caution">
    <text evidence="1">The sequence shown here is derived from an EMBL/GenBank/DDBJ whole genome shotgun (WGS) entry which is preliminary data.</text>
</comment>
<dbReference type="InParanoid" id="A0A409Y4I1"/>